<name>A0ABV9GZ28_9BURK</name>
<dbReference type="InterPro" id="IPR029033">
    <property type="entry name" value="His_PPase_superfam"/>
</dbReference>
<dbReference type="PANTHER" id="PTHR48100">
    <property type="entry name" value="BROAD-SPECIFICITY PHOSPHATASE YOR283W-RELATED"/>
    <property type="match status" value="1"/>
</dbReference>
<dbReference type="Gene3D" id="3.40.50.1240">
    <property type="entry name" value="Phosphoglycerate mutase-like"/>
    <property type="match status" value="1"/>
</dbReference>
<protein>
    <submittedName>
        <fullName evidence="1">Histidine phosphatase family protein</fullName>
        <ecNumber evidence="1">3.1.3.-</ecNumber>
    </submittedName>
</protein>
<sequence length="213" mass="23192">MDATRIIAIRHGETPWNVDGRIQGHTDIPLNATGQAQAVQAAQALAEEPLAAIYSSDLQRAWQTAQALAHTTGAAVHAAPGLRERCFGAFEGRSFAQVEQSHPEDAYRWRKRDPQFVFPGGGESLEQLRERIAATVQQLAQQHVGAQIALVAHGGVMDMLYRLATGQDLQAPRTWALTNTAINRLLWTPQGLTLVGWGDVQHLEGGALEESFS</sequence>
<dbReference type="GO" id="GO:0016787">
    <property type="term" value="F:hydrolase activity"/>
    <property type="evidence" value="ECO:0007669"/>
    <property type="project" value="UniProtKB-KW"/>
</dbReference>
<evidence type="ECO:0000313" key="1">
    <source>
        <dbReference type="EMBL" id="MFC4621950.1"/>
    </source>
</evidence>
<dbReference type="EC" id="3.1.3.-" evidence="1"/>
<evidence type="ECO:0000313" key="2">
    <source>
        <dbReference type="Proteomes" id="UP001595967"/>
    </source>
</evidence>
<keyword evidence="2" id="KW-1185">Reference proteome</keyword>
<organism evidence="1 2">
    <name type="scientific">Comamonas nitrativorans</name>
    <dbReference type="NCBI Taxonomy" id="108437"/>
    <lineage>
        <taxon>Bacteria</taxon>
        <taxon>Pseudomonadati</taxon>
        <taxon>Pseudomonadota</taxon>
        <taxon>Betaproteobacteria</taxon>
        <taxon>Burkholderiales</taxon>
        <taxon>Comamonadaceae</taxon>
        <taxon>Comamonas</taxon>
    </lineage>
</organism>
<dbReference type="InterPro" id="IPR013078">
    <property type="entry name" value="His_Pase_superF_clade-1"/>
</dbReference>
<gene>
    <name evidence="1" type="ORF">ACFO3A_06925</name>
</gene>
<dbReference type="PANTHER" id="PTHR48100:SF44">
    <property type="entry name" value="PHOSPHATASE C1620.13-RELATED"/>
    <property type="match status" value="1"/>
</dbReference>
<dbReference type="SMART" id="SM00855">
    <property type="entry name" value="PGAM"/>
    <property type="match status" value="1"/>
</dbReference>
<proteinExistence type="predicted"/>
<accession>A0ABV9GZ28</accession>
<dbReference type="SUPFAM" id="SSF53254">
    <property type="entry name" value="Phosphoglycerate mutase-like"/>
    <property type="match status" value="1"/>
</dbReference>
<dbReference type="EMBL" id="JBHSEW010000005">
    <property type="protein sequence ID" value="MFC4621950.1"/>
    <property type="molecule type" value="Genomic_DNA"/>
</dbReference>
<comment type="caution">
    <text evidence="1">The sequence shown here is derived from an EMBL/GenBank/DDBJ whole genome shotgun (WGS) entry which is preliminary data.</text>
</comment>
<dbReference type="RefSeq" id="WP_377725146.1">
    <property type="nucleotide sequence ID" value="NZ_JBHSEW010000005.1"/>
</dbReference>
<reference evidence="2" key="1">
    <citation type="journal article" date="2019" name="Int. J. Syst. Evol. Microbiol.">
        <title>The Global Catalogue of Microorganisms (GCM) 10K type strain sequencing project: providing services to taxonomists for standard genome sequencing and annotation.</title>
        <authorList>
            <consortium name="The Broad Institute Genomics Platform"/>
            <consortium name="The Broad Institute Genome Sequencing Center for Infectious Disease"/>
            <person name="Wu L."/>
            <person name="Ma J."/>
        </authorList>
    </citation>
    <scope>NUCLEOTIDE SEQUENCE [LARGE SCALE GENOMIC DNA]</scope>
    <source>
        <strain evidence="2">JCM 11650</strain>
    </source>
</reference>
<keyword evidence="1" id="KW-0378">Hydrolase</keyword>
<dbReference type="Proteomes" id="UP001595967">
    <property type="component" value="Unassembled WGS sequence"/>
</dbReference>
<dbReference type="Pfam" id="PF00300">
    <property type="entry name" value="His_Phos_1"/>
    <property type="match status" value="1"/>
</dbReference>
<dbReference type="CDD" id="cd07067">
    <property type="entry name" value="HP_PGM_like"/>
    <property type="match status" value="1"/>
</dbReference>
<dbReference type="InterPro" id="IPR050275">
    <property type="entry name" value="PGM_Phosphatase"/>
</dbReference>